<dbReference type="KEGG" id="rha:RHA1_ro02198"/>
<dbReference type="EMBL" id="CP000431">
    <property type="protein sequence ID" value="ABG94005.1"/>
    <property type="molecule type" value="Genomic_DNA"/>
</dbReference>
<sequence>MADAVDRDTETALRRVYACPQLGSLTAMESQSRTFPKSLRQLIDLRDQTCRTPWCDAPIRHHDHIRSHRESGATTADNGSGLCEASNYAKEGDGWSARPVHNPARGGHCSRCPTGRREG</sequence>
<dbReference type="Proteomes" id="UP000008710">
    <property type="component" value="Chromosome"/>
</dbReference>
<evidence type="ECO:0000313" key="2">
    <source>
        <dbReference type="EMBL" id="ABG94005.1"/>
    </source>
</evidence>
<reference evidence="3" key="1">
    <citation type="journal article" date="2006" name="Proc. Natl. Acad. Sci. U.S.A.">
        <title>The complete genome of Rhodococcus sp. RHA1 provides insights into a catabolic powerhouse.</title>
        <authorList>
            <person name="McLeod M.P."/>
            <person name="Warren R.L."/>
            <person name="Hsiao W.W.L."/>
            <person name="Araki N."/>
            <person name="Myhre M."/>
            <person name="Fernandes C."/>
            <person name="Miyazawa D."/>
            <person name="Wong W."/>
            <person name="Lillquist A.L."/>
            <person name="Wang D."/>
            <person name="Dosanjh M."/>
            <person name="Hara H."/>
            <person name="Petrescu A."/>
            <person name="Morin R.D."/>
            <person name="Yang G."/>
            <person name="Stott J.M."/>
            <person name="Schein J.E."/>
            <person name="Shin H."/>
            <person name="Smailus D."/>
            <person name="Siddiqui A.S."/>
            <person name="Marra M.A."/>
            <person name="Jones S.J.M."/>
            <person name="Holt R."/>
            <person name="Brinkman F.S.L."/>
            <person name="Miyauchi K."/>
            <person name="Fukuda M."/>
            <person name="Davies J.E."/>
            <person name="Mohn W.W."/>
            <person name="Eltis L.D."/>
        </authorList>
    </citation>
    <scope>NUCLEOTIDE SEQUENCE [LARGE SCALE GENOMIC DNA]</scope>
    <source>
        <strain evidence="3">RHA1</strain>
    </source>
</reference>
<gene>
    <name evidence="2" type="ordered locus">RHA1_ro02198</name>
</gene>
<evidence type="ECO:0000313" key="3">
    <source>
        <dbReference type="Proteomes" id="UP000008710"/>
    </source>
</evidence>
<proteinExistence type="predicted"/>
<protein>
    <recommendedName>
        <fullName evidence="4">HNH nuclease domain-containing protein</fullName>
    </recommendedName>
</protein>
<evidence type="ECO:0008006" key="4">
    <source>
        <dbReference type="Google" id="ProtNLM"/>
    </source>
</evidence>
<feature type="region of interest" description="Disordered" evidence="1">
    <location>
        <begin position="94"/>
        <end position="119"/>
    </location>
</feature>
<accession>Q0SEN1</accession>
<dbReference type="HOGENOM" id="CLU_021786_2_1_11"/>
<evidence type="ECO:0000256" key="1">
    <source>
        <dbReference type="SAM" id="MobiDB-lite"/>
    </source>
</evidence>
<dbReference type="AlphaFoldDB" id="Q0SEN1"/>
<dbReference type="eggNOG" id="COG1403">
    <property type="taxonomic scope" value="Bacteria"/>
</dbReference>
<organism evidence="2 3">
    <name type="scientific">Rhodococcus jostii (strain RHA1)</name>
    <dbReference type="NCBI Taxonomy" id="101510"/>
    <lineage>
        <taxon>Bacteria</taxon>
        <taxon>Bacillati</taxon>
        <taxon>Actinomycetota</taxon>
        <taxon>Actinomycetes</taxon>
        <taxon>Mycobacteriales</taxon>
        <taxon>Nocardiaceae</taxon>
        <taxon>Rhodococcus</taxon>
    </lineage>
</organism>
<name>Q0SEN1_RHOJR</name>
<dbReference type="PATRIC" id="fig|101510.16.peg.2225"/>